<dbReference type="Gramene" id="OMO74528">
    <property type="protein sequence ID" value="OMO74528"/>
    <property type="gene ID" value="CCACVL1_16632"/>
</dbReference>
<reference evidence="3 4" key="1">
    <citation type="submission" date="2013-09" db="EMBL/GenBank/DDBJ databases">
        <title>Corchorus capsularis genome sequencing.</title>
        <authorList>
            <person name="Alam M."/>
            <person name="Haque M.S."/>
            <person name="Islam M.S."/>
            <person name="Emdad E.M."/>
            <person name="Islam M.M."/>
            <person name="Ahmed B."/>
            <person name="Halim A."/>
            <person name="Hossen Q.M.M."/>
            <person name="Hossain M.Z."/>
            <person name="Ahmed R."/>
            <person name="Khan M.M."/>
            <person name="Islam R."/>
            <person name="Rashid M.M."/>
            <person name="Khan S.A."/>
            <person name="Rahman M.S."/>
            <person name="Alam M."/>
        </authorList>
    </citation>
    <scope>NUCLEOTIDE SEQUENCE [LARGE SCALE GENOMIC DNA]</scope>
    <source>
        <strain evidence="4">cv. CVL-1</strain>
        <tissue evidence="3">Whole seedling</tissue>
    </source>
</reference>
<feature type="compositionally biased region" description="Basic and acidic residues" evidence="2">
    <location>
        <begin position="151"/>
        <end position="174"/>
    </location>
</feature>
<dbReference type="PANTHER" id="PTHR35358:SF7">
    <property type="entry name" value="EXPRESSED PROTEIN"/>
    <property type="match status" value="1"/>
</dbReference>
<dbReference type="EMBL" id="AWWV01011095">
    <property type="protein sequence ID" value="OMO74528.1"/>
    <property type="molecule type" value="Genomic_DNA"/>
</dbReference>
<gene>
    <name evidence="3" type="ORF">CCACVL1_16632</name>
</gene>
<evidence type="ECO:0000256" key="2">
    <source>
        <dbReference type="SAM" id="MobiDB-lite"/>
    </source>
</evidence>
<evidence type="ECO:0000256" key="1">
    <source>
        <dbReference type="SAM" id="Coils"/>
    </source>
</evidence>
<accession>A0A1R3HW84</accession>
<feature type="region of interest" description="Disordered" evidence="2">
    <location>
        <begin position="151"/>
        <end position="181"/>
    </location>
</feature>
<keyword evidence="1" id="KW-0175">Coiled coil</keyword>
<dbReference type="AlphaFoldDB" id="A0A1R3HW84"/>
<dbReference type="Proteomes" id="UP000188268">
    <property type="component" value="Unassembled WGS sequence"/>
</dbReference>
<organism evidence="3 4">
    <name type="scientific">Corchorus capsularis</name>
    <name type="common">Jute</name>
    <dbReference type="NCBI Taxonomy" id="210143"/>
    <lineage>
        <taxon>Eukaryota</taxon>
        <taxon>Viridiplantae</taxon>
        <taxon>Streptophyta</taxon>
        <taxon>Embryophyta</taxon>
        <taxon>Tracheophyta</taxon>
        <taxon>Spermatophyta</taxon>
        <taxon>Magnoliopsida</taxon>
        <taxon>eudicotyledons</taxon>
        <taxon>Gunneridae</taxon>
        <taxon>Pentapetalae</taxon>
        <taxon>rosids</taxon>
        <taxon>malvids</taxon>
        <taxon>Malvales</taxon>
        <taxon>Malvaceae</taxon>
        <taxon>Grewioideae</taxon>
        <taxon>Apeibeae</taxon>
        <taxon>Corchorus</taxon>
    </lineage>
</organism>
<feature type="region of interest" description="Disordered" evidence="2">
    <location>
        <begin position="207"/>
        <end position="340"/>
    </location>
</feature>
<feature type="compositionally biased region" description="Basic and acidic residues" evidence="2">
    <location>
        <begin position="53"/>
        <end position="62"/>
    </location>
</feature>
<feature type="coiled-coil region" evidence="1">
    <location>
        <begin position="487"/>
        <end position="535"/>
    </location>
</feature>
<dbReference type="OrthoDB" id="1506770at2759"/>
<dbReference type="InterPro" id="IPR007942">
    <property type="entry name" value="PLipase-like"/>
</dbReference>
<dbReference type="Pfam" id="PF05278">
    <property type="entry name" value="PEARLI-4"/>
    <property type="match status" value="1"/>
</dbReference>
<comment type="caution">
    <text evidence="3">The sequence shown here is derived from an EMBL/GenBank/DDBJ whole genome shotgun (WGS) entry which is preliminary data.</text>
</comment>
<dbReference type="OMA" id="EIEHECS"/>
<sequence>MDENGRVHPECANAANPYHECGVYCLEKIAEGKGRKEKDKKKLGNYNGLKEVVPNKRNEDGGRVQPNCPKASNAYHECNESCIPRTSKANTQGVRKESDNRNGIKQGELSIKNDDMGRVHSSCSKAANPYHECDENCFKRTTDAKIQMVKKESDIRNGIRQGELSKKKDVERTSHPSCPKASNPYHECDENCFKRYTDADTQGFRKESGSKILDASRSFGKKKKGSESQPKSSRALEITPSAGGVYPGDPKSPRSHFSRKKMEVENGESFSSSEQHSEEIYSRDQSFDKSQTQYPQSLPMSGKITSPGDTPTKFREAEKVQNYSKVSSGANTEDGRDDVNSSNFSFSGIVRALEQSDDDEEEVESVISDSCVSVGKYHVKASISSILQSIFDKYGDIAANCQLESASMRAYYLECLCAVVQELHSTPFKQLTRAKVKEMFAVLKDVESAHIDVSWLRALLNEISEAVELVSQQQTFEAKKAKHDRSLESARKELESQMEYLAQKEEEVAEARKRVAETKARVDEIEHECSQLDKTISSILSITEKFQGKSLADELL</sequence>
<dbReference type="STRING" id="210143.A0A1R3HW84"/>
<feature type="compositionally biased region" description="Polar residues" evidence="2">
    <location>
        <begin position="321"/>
        <end position="331"/>
    </location>
</feature>
<feature type="region of interest" description="Disordered" evidence="2">
    <location>
        <begin position="88"/>
        <end position="107"/>
    </location>
</feature>
<dbReference type="PANTHER" id="PTHR35358">
    <property type="entry name" value="OS06G0711100 PROTEIN"/>
    <property type="match status" value="1"/>
</dbReference>
<feature type="compositionally biased region" description="Basic and acidic residues" evidence="2">
    <location>
        <begin position="275"/>
        <end position="287"/>
    </location>
</feature>
<feature type="compositionally biased region" description="Polar residues" evidence="2">
    <location>
        <begin position="288"/>
        <end position="309"/>
    </location>
</feature>
<feature type="region of interest" description="Disordered" evidence="2">
    <location>
        <begin position="33"/>
        <end position="68"/>
    </location>
</feature>
<keyword evidence="4" id="KW-1185">Reference proteome</keyword>
<name>A0A1R3HW84_COCAP</name>
<evidence type="ECO:0000313" key="3">
    <source>
        <dbReference type="EMBL" id="OMO74528.1"/>
    </source>
</evidence>
<proteinExistence type="predicted"/>
<protein>
    <submittedName>
        <fullName evidence="3">Phospholipase-like protein</fullName>
    </submittedName>
</protein>
<evidence type="ECO:0000313" key="4">
    <source>
        <dbReference type="Proteomes" id="UP000188268"/>
    </source>
</evidence>
<feature type="compositionally biased region" description="Basic and acidic residues" evidence="2">
    <location>
        <begin position="33"/>
        <end position="42"/>
    </location>
</feature>